<evidence type="ECO:0000313" key="5">
    <source>
        <dbReference type="EMBL" id="MCM2533473.1"/>
    </source>
</evidence>
<evidence type="ECO:0000256" key="2">
    <source>
        <dbReference type="ARBA" id="ARBA00023125"/>
    </source>
</evidence>
<dbReference type="Gene3D" id="1.10.10.60">
    <property type="entry name" value="Homeodomain-like"/>
    <property type="match status" value="2"/>
</dbReference>
<dbReference type="PANTHER" id="PTHR43280">
    <property type="entry name" value="ARAC-FAMILY TRANSCRIPTIONAL REGULATOR"/>
    <property type="match status" value="1"/>
</dbReference>
<dbReference type="PROSITE" id="PS01124">
    <property type="entry name" value="HTH_ARAC_FAMILY_2"/>
    <property type="match status" value="1"/>
</dbReference>
<accession>A0ABT0WB17</accession>
<keyword evidence="2" id="KW-0238">DNA-binding</keyword>
<evidence type="ECO:0000313" key="6">
    <source>
        <dbReference type="Proteomes" id="UP001523262"/>
    </source>
</evidence>
<dbReference type="EMBL" id="JAMQCR010000001">
    <property type="protein sequence ID" value="MCM2533473.1"/>
    <property type="molecule type" value="Genomic_DNA"/>
</dbReference>
<sequence length="401" mass="47495">MIKPFSSTKVKTAYQKAFKRFGKKNNSNGSYYPNLYKDISYESLFIAHSVSEDYHLAAFQTEGTETFDLLYSFLSEFPFKDKHGIYALGDMVVLLFKETCLHITEQCQKVMRKWEEEFSDPLAIVIFSGKSSLTLNEKYMQTRRMLEFTYYKGYRQVVEFDSPLDWVHIDPFLAPPEQRAWIDMLTNFDLEKIKIWLYDEFLKFQDPFPDPGLIRIRLTSILAQIRRYMKTYNLDEQLSFENEYRYIFNSILYDKVLYRTVQNLILFIQKTFNGAEINSRNFKLDPIERGISFMEANFSNADLKLENVAQYVERNSSYFSHLLISKTGTGFTEVLARIRMKEAKRLLIETNKPIKEISLLVGFHNSNYFSRMFKELIGISPREYRMNKLDMMKGEMTQTEN</sequence>
<dbReference type="SMART" id="SM00342">
    <property type="entry name" value="HTH_ARAC"/>
    <property type="match status" value="1"/>
</dbReference>
<dbReference type="InterPro" id="IPR020449">
    <property type="entry name" value="Tscrpt_reg_AraC-type_HTH"/>
</dbReference>
<comment type="caution">
    <text evidence="5">The sequence shown here is derived from an EMBL/GenBank/DDBJ whole genome shotgun (WGS) entry which is preliminary data.</text>
</comment>
<dbReference type="InterPro" id="IPR018062">
    <property type="entry name" value="HTH_AraC-typ_CS"/>
</dbReference>
<keyword evidence="6" id="KW-1185">Reference proteome</keyword>
<evidence type="ECO:0000256" key="3">
    <source>
        <dbReference type="ARBA" id="ARBA00023163"/>
    </source>
</evidence>
<dbReference type="Pfam" id="PF12833">
    <property type="entry name" value="HTH_18"/>
    <property type="match status" value="1"/>
</dbReference>
<dbReference type="InterPro" id="IPR009057">
    <property type="entry name" value="Homeodomain-like_sf"/>
</dbReference>
<proteinExistence type="predicted"/>
<gene>
    <name evidence="5" type="ORF">NDK43_15090</name>
</gene>
<dbReference type="InterPro" id="IPR018060">
    <property type="entry name" value="HTH_AraC"/>
</dbReference>
<organism evidence="5 6">
    <name type="scientific">Neobacillus pocheonensis</name>
    <dbReference type="NCBI Taxonomy" id="363869"/>
    <lineage>
        <taxon>Bacteria</taxon>
        <taxon>Bacillati</taxon>
        <taxon>Bacillota</taxon>
        <taxon>Bacilli</taxon>
        <taxon>Bacillales</taxon>
        <taxon>Bacillaceae</taxon>
        <taxon>Neobacillus</taxon>
    </lineage>
</organism>
<name>A0ABT0WB17_9BACI</name>
<evidence type="ECO:0000259" key="4">
    <source>
        <dbReference type="PROSITE" id="PS01124"/>
    </source>
</evidence>
<dbReference type="Proteomes" id="UP001523262">
    <property type="component" value="Unassembled WGS sequence"/>
</dbReference>
<keyword evidence="3" id="KW-0804">Transcription</keyword>
<dbReference type="PROSITE" id="PS00041">
    <property type="entry name" value="HTH_ARAC_FAMILY_1"/>
    <property type="match status" value="1"/>
</dbReference>
<keyword evidence="1" id="KW-0805">Transcription regulation</keyword>
<reference evidence="5 6" key="1">
    <citation type="submission" date="2022-06" db="EMBL/GenBank/DDBJ databases">
        <authorList>
            <person name="Jeon C.O."/>
        </authorList>
    </citation>
    <scope>NUCLEOTIDE SEQUENCE [LARGE SCALE GENOMIC DNA]</scope>
    <source>
        <strain evidence="5 6">KCTC 13943</strain>
    </source>
</reference>
<evidence type="ECO:0000256" key="1">
    <source>
        <dbReference type="ARBA" id="ARBA00023015"/>
    </source>
</evidence>
<dbReference type="PRINTS" id="PR00032">
    <property type="entry name" value="HTHARAC"/>
</dbReference>
<feature type="domain" description="HTH araC/xylS-type" evidence="4">
    <location>
        <begin position="288"/>
        <end position="387"/>
    </location>
</feature>
<dbReference type="PANTHER" id="PTHR43280:SF28">
    <property type="entry name" value="HTH-TYPE TRANSCRIPTIONAL ACTIVATOR RHAS"/>
    <property type="match status" value="1"/>
</dbReference>
<dbReference type="SUPFAM" id="SSF46689">
    <property type="entry name" value="Homeodomain-like"/>
    <property type="match status" value="1"/>
</dbReference>
<protein>
    <submittedName>
        <fullName evidence="5">AraC family transcriptional regulator</fullName>
    </submittedName>
</protein>